<feature type="domain" description="Luciferase-like" evidence="2">
    <location>
        <begin position="13"/>
        <end position="284"/>
    </location>
</feature>
<dbReference type="SUPFAM" id="SSF51679">
    <property type="entry name" value="Bacterial luciferase-like"/>
    <property type="match status" value="1"/>
</dbReference>
<evidence type="ECO:0000259" key="2">
    <source>
        <dbReference type="Pfam" id="PF00296"/>
    </source>
</evidence>
<keyword evidence="4" id="KW-1185">Reference proteome</keyword>
<proteinExistence type="predicted"/>
<dbReference type="InterPro" id="IPR011251">
    <property type="entry name" value="Luciferase-like_dom"/>
</dbReference>
<dbReference type="PANTHER" id="PTHR43244">
    <property type="match status" value="1"/>
</dbReference>
<reference evidence="3" key="1">
    <citation type="submission" date="2024-05" db="EMBL/GenBank/DDBJ databases">
        <title>30 novel species of actinomycetes from the DSMZ collection.</title>
        <authorList>
            <person name="Nouioui I."/>
        </authorList>
    </citation>
    <scope>NUCLEOTIDE SEQUENCE</scope>
    <source>
        <strain evidence="3">DSM 41527</strain>
    </source>
</reference>
<comment type="caution">
    <text evidence="3">The sequence shown here is derived from an EMBL/GenBank/DDBJ whole genome shotgun (WGS) entry which is preliminary data.</text>
</comment>
<dbReference type="InterPro" id="IPR036661">
    <property type="entry name" value="Luciferase-like_sf"/>
</dbReference>
<evidence type="ECO:0000256" key="1">
    <source>
        <dbReference type="ARBA" id="ARBA00023002"/>
    </source>
</evidence>
<dbReference type="EMBL" id="JAVRFE010000050">
    <property type="protein sequence ID" value="MDT0459733.1"/>
    <property type="molecule type" value="Genomic_DNA"/>
</dbReference>
<gene>
    <name evidence="3" type="ORF">RM550_29130</name>
</gene>
<dbReference type="Gene3D" id="3.20.20.30">
    <property type="entry name" value="Luciferase-like domain"/>
    <property type="match status" value="1"/>
</dbReference>
<dbReference type="Pfam" id="PF00296">
    <property type="entry name" value="Bac_luciferase"/>
    <property type="match status" value="1"/>
</dbReference>
<evidence type="ECO:0000313" key="3">
    <source>
        <dbReference type="EMBL" id="MDT0459733.1"/>
    </source>
</evidence>
<organism evidence="3 4">
    <name type="scientific">Streptomyces mooreae</name>
    <dbReference type="NCBI Taxonomy" id="3075523"/>
    <lineage>
        <taxon>Bacteria</taxon>
        <taxon>Bacillati</taxon>
        <taxon>Actinomycetota</taxon>
        <taxon>Actinomycetes</taxon>
        <taxon>Kitasatosporales</taxon>
        <taxon>Streptomycetaceae</taxon>
        <taxon>Streptomyces</taxon>
    </lineage>
</organism>
<dbReference type="InterPro" id="IPR050564">
    <property type="entry name" value="F420-G6PD/mer"/>
</dbReference>
<accession>A0ABU2TFM6</accession>
<sequence length="319" mass="33162">MVPGAVEQAVPFARYLSQASQLTRLWQGQSYGLEPAATFAYLAGAGYRGPVGTGVLITPLRHPAQAALEARTMAAVTGHPAIVGYGPGSQVVQRARLGSAYRDPVAVCTEFLRATRECMAQPWDPPDTGSGHRYFHVGEALPPVAHPRVQLALGVLRSRMARAAGEVADAAITWLTPAAYLRRVVVPEVAKGADSARRPRPSVIAAVPVAVARPGRHPVELAHLAAGGHLVLPHYADMLTRAGVDVSASDPSSAARALVAGGGFLYGSPSGIAAGLAEYAAAGAGEVILNLTGVHARYGTDETLLDLSEILTATASLHW</sequence>
<name>A0ABU2TFM6_9ACTN</name>
<evidence type="ECO:0000313" key="4">
    <source>
        <dbReference type="Proteomes" id="UP001180551"/>
    </source>
</evidence>
<dbReference type="RefSeq" id="WP_311626798.1">
    <property type="nucleotide sequence ID" value="NZ_JAVRFE010000050.1"/>
</dbReference>
<dbReference type="Proteomes" id="UP001180551">
    <property type="component" value="Unassembled WGS sequence"/>
</dbReference>
<protein>
    <submittedName>
        <fullName evidence="3">LLM class flavin-dependent oxidoreductase</fullName>
    </submittedName>
</protein>
<dbReference type="PANTHER" id="PTHR43244:SF1">
    <property type="entry name" value="5,10-METHYLENETETRAHYDROMETHANOPTERIN REDUCTASE"/>
    <property type="match status" value="1"/>
</dbReference>
<keyword evidence="1" id="KW-0560">Oxidoreductase</keyword>